<protein>
    <submittedName>
        <fullName evidence="3">Pentapeptide repeat-containing protein</fullName>
    </submittedName>
</protein>
<feature type="transmembrane region" description="Helical" evidence="1">
    <location>
        <begin position="376"/>
        <end position="398"/>
    </location>
</feature>
<dbReference type="Gene3D" id="1.10.287.70">
    <property type="match status" value="1"/>
</dbReference>
<dbReference type="Pfam" id="PF07885">
    <property type="entry name" value="Ion_trans_2"/>
    <property type="match status" value="1"/>
</dbReference>
<evidence type="ECO:0000256" key="1">
    <source>
        <dbReference type="SAM" id="Phobius"/>
    </source>
</evidence>
<keyword evidence="1" id="KW-0472">Membrane</keyword>
<reference evidence="3 4" key="1">
    <citation type="submission" date="2023-05" db="EMBL/GenBank/DDBJ databases">
        <title>Rombocin, a short stable natural nisin variant, displays selective antimicrobial activity against Listeria monocytogenes and employs dual mode of action to kill target bacterial strains.</title>
        <authorList>
            <person name="Wambui J."/>
            <person name="Stephan R."/>
            <person name="Kuipers O.P."/>
        </authorList>
    </citation>
    <scope>NUCLEOTIDE SEQUENCE [LARGE SCALE GENOMIC DNA]</scope>
    <source>
        <strain evidence="3 4">RC002</strain>
    </source>
</reference>
<dbReference type="InterPro" id="IPR013099">
    <property type="entry name" value="K_chnl_dom"/>
</dbReference>
<evidence type="ECO:0000313" key="3">
    <source>
        <dbReference type="EMBL" id="MDK2562732.1"/>
    </source>
</evidence>
<organism evidence="3 4">
    <name type="scientific">Romboutsia sedimentorum</name>
    <dbReference type="NCBI Taxonomy" id="1368474"/>
    <lineage>
        <taxon>Bacteria</taxon>
        <taxon>Bacillati</taxon>
        <taxon>Bacillota</taxon>
        <taxon>Clostridia</taxon>
        <taxon>Peptostreptococcales</taxon>
        <taxon>Peptostreptococcaceae</taxon>
        <taxon>Romboutsia</taxon>
    </lineage>
</organism>
<keyword evidence="1" id="KW-1133">Transmembrane helix</keyword>
<feature type="transmembrane region" description="Helical" evidence="1">
    <location>
        <begin position="346"/>
        <end position="364"/>
    </location>
</feature>
<evidence type="ECO:0000259" key="2">
    <source>
        <dbReference type="Pfam" id="PF07885"/>
    </source>
</evidence>
<dbReference type="SUPFAM" id="SSF81324">
    <property type="entry name" value="Voltage-gated potassium channels"/>
    <property type="match status" value="1"/>
</dbReference>
<dbReference type="EMBL" id="JASKYM010000001">
    <property type="protein sequence ID" value="MDK2562732.1"/>
    <property type="molecule type" value="Genomic_DNA"/>
</dbReference>
<dbReference type="Proteomes" id="UP001301012">
    <property type="component" value="Unassembled WGS sequence"/>
</dbReference>
<feature type="transmembrane region" description="Helical" evidence="1">
    <location>
        <begin position="303"/>
        <end position="326"/>
    </location>
</feature>
<accession>A0ABT7E7R6</accession>
<keyword evidence="1" id="KW-0812">Transmembrane</keyword>
<proteinExistence type="predicted"/>
<dbReference type="SUPFAM" id="SSF141571">
    <property type="entry name" value="Pentapeptide repeat-like"/>
    <property type="match status" value="1"/>
</dbReference>
<feature type="domain" description="Potassium channel" evidence="2">
    <location>
        <begin position="341"/>
        <end position="402"/>
    </location>
</feature>
<comment type="caution">
    <text evidence="3">The sequence shown here is derived from an EMBL/GenBank/DDBJ whole genome shotgun (WGS) entry which is preliminary data.</text>
</comment>
<name>A0ABT7E7R6_9FIRM</name>
<keyword evidence="4" id="KW-1185">Reference proteome</keyword>
<sequence>MQPYEFLKIKEEVKLNLRCRKIENEKDYINKIDILQNNFYINPQVISGSSNIAFNDIYKIENESKIKVKKIDNKSIGAFDKYNLKIEKLKKIELEYNTFSNCKFNNIEFYNCVFYGNIFSKCIFKNVKFINCNFYNEKECIFILNDDTVLIDCEFKNCNMQKSIFENVDFYNVKFEHTNLKDAILKKIYIKNICITDCDCRSFKAIDLEVGKFLFEDNYLTKFDEYTFIDKIIVDKKYKQSYAVASKVYKGIASKFEANNLLNNAGEYYYISKCMEYKSLRGFNKVKSAIFWLLCGYGERPTFALITSLEIVMLFAIIYMITGLSVGGDIINYKVILSQGILFKNLNTYFMQSLYFSIVTFTTVGYGDITPIDYSILLSGIEMLLGVTMVGIWTATLARKITR</sequence>
<dbReference type="Pfam" id="PF00805">
    <property type="entry name" value="Pentapeptide"/>
    <property type="match status" value="2"/>
</dbReference>
<dbReference type="InterPro" id="IPR001646">
    <property type="entry name" value="5peptide_repeat"/>
</dbReference>
<dbReference type="RefSeq" id="WP_284131694.1">
    <property type="nucleotide sequence ID" value="NZ_JASKYM010000001.1"/>
</dbReference>
<gene>
    <name evidence="3" type="ORF">QOZ84_04150</name>
</gene>
<evidence type="ECO:0000313" key="4">
    <source>
        <dbReference type="Proteomes" id="UP001301012"/>
    </source>
</evidence>
<dbReference type="Gene3D" id="2.160.20.80">
    <property type="entry name" value="E3 ubiquitin-protein ligase SopA"/>
    <property type="match status" value="1"/>
</dbReference>